<reference evidence="2 3" key="1">
    <citation type="journal article" date="2014" name="PLoS ONE">
        <title>The first complete genome sequence of the class fimbriimonadia in the phylum armatimonadetes.</title>
        <authorList>
            <person name="Hu Z.Y."/>
            <person name="Wang Y.Z."/>
            <person name="Im W.T."/>
            <person name="Wang S.Y."/>
            <person name="Zhao G.P."/>
            <person name="Zheng H.J."/>
            <person name="Quan Z.X."/>
        </authorList>
    </citation>
    <scope>NUCLEOTIDE SEQUENCE [LARGE SCALE GENOMIC DNA]</scope>
    <source>
        <strain evidence="2">Gsoil 348</strain>
    </source>
</reference>
<proteinExistence type="predicted"/>
<sequence length="149" mass="16928">MQEMETFLRNFSHVPDDKLTWTPAPTAKSALRVAAHTALYYGRFAQMIRDRKLPMPENLTEWLAQRKAEEVAVTSREEVETIFRKGADEVLAALDSLTPEDVASTLESGQGWSMPMTWLMKLPGWHATLHTGQIDFLQTCWGDEEVYVG</sequence>
<dbReference type="EMBL" id="CP007139">
    <property type="protein sequence ID" value="AIE87674.1"/>
    <property type="molecule type" value="Genomic_DNA"/>
</dbReference>
<organism evidence="2 3">
    <name type="scientific">Fimbriimonas ginsengisoli Gsoil 348</name>
    <dbReference type="NCBI Taxonomy" id="661478"/>
    <lineage>
        <taxon>Bacteria</taxon>
        <taxon>Bacillati</taxon>
        <taxon>Armatimonadota</taxon>
        <taxon>Fimbriimonadia</taxon>
        <taxon>Fimbriimonadales</taxon>
        <taxon>Fimbriimonadaceae</taxon>
        <taxon>Fimbriimonas</taxon>
    </lineage>
</organism>
<dbReference type="HOGENOM" id="CLU_1616557_0_0_0"/>
<dbReference type="InterPro" id="IPR034660">
    <property type="entry name" value="DinB/YfiT-like"/>
</dbReference>
<dbReference type="Proteomes" id="UP000027982">
    <property type="component" value="Chromosome"/>
</dbReference>
<dbReference type="KEGG" id="fgi:OP10G_4306"/>
<name>A0A068NYZ3_FIMGI</name>
<dbReference type="STRING" id="661478.OP10G_4306"/>
<evidence type="ECO:0000259" key="1">
    <source>
        <dbReference type="Pfam" id="PF12867"/>
    </source>
</evidence>
<dbReference type="Gene3D" id="1.20.120.450">
    <property type="entry name" value="dinb family like domain"/>
    <property type="match status" value="1"/>
</dbReference>
<gene>
    <name evidence="2" type="ORF">OP10G_4306</name>
</gene>
<keyword evidence="3" id="KW-1185">Reference proteome</keyword>
<evidence type="ECO:0000313" key="2">
    <source>
        <dbReference type="EMBL" id="AIE87674.1"/>
    </source>
</evidence>
<evidence type="ECO:0000313" key="3">
    <source>
        <dbReference type="Proteomes" id="UP000027982"/>
    </source>
</evidence>
<dbReference type="InterPro" id="IPR024775">
    <property type="entry name" value="DinB-like"/>
</dbReference>
<feature type="domain" description="DinB-like" evidence="1">
    <location>
        <begin position="8"/>
        <end position="134"/>
    </location>
</feature>
<protein>
    <recommendedName>
        <fullName evidence="1">DinB-like domain-containing protein</fullName>
    </recommendedName>
</protein>
<dbReference type="AlphaFoldDB" id="A0A068NYZ3"/>
<accession>A0A068NYZ3</accession>
<dbReference type="Pfam" id="PF12867">
    <property type="entry name" value="DinB_2"/>
    <property type="match status" value="1"/>
</dbReference>
<dbReference type="SUPFAM" id="SSF109854">
    <property type="entry name" value="DinB/YfiT-like putative metalloenzymes"/>
    <property type="match status" value="1"/>
</dbReference>